<evidence type="ECO:0000256" key="13">
    <source>
        <dbReference type="RuleBase" id="RU003357"/>
    </source>
</evidence>
<dbReference type="Pfam" id="PF13715">
    <property type="entry name" value="CarbopepD_reg_2"/>
    <property type="match status" value="1"/>
</dbReference>
<comment type="similarity">
    <text evidence="12 13">Belongs to the TonB-dependent receptor family.</text>
</comment>
<name>A0A4S1DXQ0_9FLAO</name>
<dbReference type="InterPro" id="IPR008969">
    <property type="entry name" value="CarboxyPept-like_regulatory"/>
</dbReference>
<evidence type="ECO:0000256" key="9">
    <source>
        <dbReference type="ARBA" id="ARBA00023077"/>
    </source>
</evidence>
<dbReference type="SUPFAM" id="SSF56935">
    <property type="entry name" value="Porins"/>
    <property type="match status" value="1"/>
</dbReference>
<comment type="subcellular location">
    <subcellularLocation>
        <location evidence="1 12">Cell outer membrane</location>
        <topology evidence="1 12">Multi-pass membrane protein</topology>
    </subcellularLocation>
</comment>
<dbReference type="Pfam" id="PF00593">
    <property type="entry name" value="TonB_dep_Rec_b-barrel"/>
    <property type="match status" value="1"/>
</dbReference>
<organism evidence="17 18">
    <name type="scientific">Flavivirga rizhaonensis</name>
    <dbReference type="NCBI Taxonomy" id="2559571"/>
    <lineage>
        <taxon>Bacteria</taxon>
        <taxon>Pseudomonadati</taxon>
        <taxon>Bacteroidota</taxon>
        <taxon>Flavobacteriia</taxon>
        <taxon>Flavobacteriales</taxon>
        <taxon>Flavobacteriaceae</taxon>
        <taxon>Flavivirga</taxon>
    </lineage>
</organism>
<feature type="chain" id="PRO_5020202982" evidence="14">
    <location>
        <begin position="23"/>
        <end position="857"/>
    </location>
</feature>
<keyword evidence="7" id="KW-0408">Iron</keyword>
<evidence type="ECO:0000256" key="3">
    <source>
        <dbReference type="ARBA" id="ARBA00022452"/>
    </source>
</evidence>
<evidence type="ECO:0000256" key="4">
    <source>
        <dbReference type="ARBA" id="ARBA00022496"/>
    </source>
</evidence>
<feature type="domain" description="TonB-dependent receptor-like beta-barrel" evidence="15">
    <location>
        <begin position="326"/>
        <end position="810"/>
    </location>
</feature>
<keyword evidence="11 12" id="KW-0998">Cell outer membrane</keyword>
<keyword evidence="6 14" id="KW-0732">Signal</keyword>
<keyword evidence="4" id="KW-0410">Iron transport</keyword>
<reference evidence="17 18" key="1">
    <citation type="submission" date="2019-04" db="EMBL/GenBank/DDBJ databases">
        <authorList>
            <person name="Liu A."/>
        </authorList>
    </citation>
    <scope>NUCLEOTIDE SEQUENCE [LARGE SCALE GENOMIC DNA]</scope>
    <source>
        <strain evidence="17 18">RZ03</strain>
    </source>
</reference>
<dbReference type="RefSeq" id="WP_135877305.1">
    <property type="nucleotide sequence ID" value="NZ_SRSO01000014.1"/>
</dbReference>
<accession>A0A4S1DXQ0</accession>
<comment type="caution">
    <text evidence="17">The sequence shown here is derived from an EMBL/GenBank/DDBJ whole genome shotgun (WGS) entry which is preliminary data.</text>
</comment>
<dbReference type="PROSITE" id="PS52016">
    <property type="entry name" value="TONB_DEPENDENT_REC_3"/>
    <property type="match status" value="1"/>
</dbReference>
<feature type="signal peptide" evidence="14">
    <location>
        <begin position="1"/>
        <end position="22"/>
    </location>
</feature>
<evidence type="ECO:0000256" key="8">
    <source>
        <dbReference type="ARBA" id="ARBA00023065"/>
    </source>
</evidence>
<dbReference type="EMBL" id="SRSO01000014">
    <property type="protein sequence ID" value="TGV02328.1"/>
    <property type="molecule type" value="Genomic_DNA"/>
</dbReference>
<keyword evidence="17" id="KW-0675">Receptor</keyword>
<dbReference type="Proteomes" id="UP000307602">
    <property type="component" value="Unassembled WGS sequence"/>
</dbReference>
<evidence type="ECO:0000256" key="1">
    <source>
        <dbReference type="ARBA" id="ARBA00004571"/>
    </source>
</evidence>
<evidence type="ECO:0000256" key="12">
    <source>
        <dbReference type="PROSITE-ProRule" id="PRU01360"/>
    </source>
</evidence>
<dbReference type="Pfam" id="PF07715">
    <property type="entry name" value="Plug"/>
    <property type="match status" value="1"/>
</dbReference>
<dbReference type="InterPro" id="IPR012910">
    <property type="entry name" value="Plug_dom"/>
</dbReference>
<keyword evidence="10 12" id="KW-0472">Membrane</keyword>
<protein>
    <submittedName>
        <fullName evidence="17">TonB-dependent receptor</fullName>
    </submittedName>
</protein>
<dbReference type="PANTHER" id="PTHR32552:SF68">
    <property type="entry name" value="FERRICHROME OUTER MEMBRANE TRANSPORTER_PHAGE RECEPTOR"/>
    <property type="match status" value="1"/>
</dbReference>
<keyword evidence="3 12" id="KW-1134">Transmembrane beta strand</keyword>
<evidence type="ECO:0000256" key="6">
    <source>
        <dbReference type="ARBA" id="ARBA00022729"/>
    </source>
</evidence>
<dbReference type="InterPro" id="IPR010917">
    <property type="entry name" value="TonB_rcpt_CS"/>
</dbReference>
<keyword evidence="5 12" id="KW-0812">Transmembrane</keyword>
<dbReference type="GO" id="GO:0009279">
    <property type="term" value="C:cell outer membrane"/>
    <property type="evidence" value="ECO:0007669"/>
    <property type="project" value="UniProtKB-SubCell"/>
</dbReference>
<evidence type="ECO:0000259" key="16">
    <source>
        <dbReference type="Pfam" id="PF07715"/>
    </source>
</evidence>
<evidence type="ECO:0000256" key="14">
    <source>
        <dbReference type="SAM" id="SignalP"/>
    </source>
</evidence>
<dbReference type="AlphaFoldDB" id="A0A4S1DXQ0"/>
<evidence type="ECO:0000313" key="18">
    <source>
        <dbReference type="Proteomes" id="UP000307602"/>
    </source>
</evidence>
<sequence>MKKTIHFFLTTVAFLFSTVIIAQNTVTGTVIDAELNSPLPGANIVEKGTSNGISSDFDGNFTLTTQASSGDIVISYVGYGPVTISFNGDTNLGNIELTPDNSLSEILIIGSGVIDLAEGRKTPIAVSTLKANKIREKTGNSDLPEVLKSTPSVQSVQGGGFGEGQLFLRGFDQTNTAFMLNGQPINSPEDGRMFWSNWSGVLDVAQAVQVQRGLGSSKLAISSVGGTVNIVTKTIDKREGGFLQQMIANDNYTKTTVSYSTGLMENGWAFSTLLGHWQGDGYVDDTDGQGQTYFISLGYKPNENNIFNFMITGAPQWHATSGFFDLDEILANGRRYNNAYSNVDSPNLLQSGKYPRGRNIYHKPVANLSWDLTISENSSLSSVLYASAGRGAFASTRTSGTPRVPTYARGSNNNHNWYGLVSNFNTQLSEKLSLNVGADVRLYNGIHFRSVNEFLSVSSVEGFNNSNSNVNVLTDTFGGINPWNITFNPNDDHSQRFGYDYEENINYLGVFGQLEYSNDQFSAFFQGSASTQSHLRTEFKEVQVAGQSEESGKVNNTGFNVKAGAAYNLNESNVVFANVGFYSRQPFHSDLFVDDRNSNQLNPLVKGNQKITGLEAGYKFLSDIISANFNVYHTTWDDRIDYSSDDTDNDGLDDEFTQTSPLKQVHMGVELELFTQPTNGLNINGFVSVGNWEYVGDITTRTTDDTGALVSNGDTSYIDGAKIGQAAQFTAGISADYEICPHLKIGANWNQYDNLYGDADFGGDEFSTVNNRGTIKLPSYDTVDTGVSYKWLVGKNDQNSLQFRVNVNNIFDEVYIENARDNEHVDVGDIAWKGVNIENGVRFGYGRTWNFSMRYNF</sequence>
<evidence type="ECO:0000259" key="15">
    <source>
        <dbReference type="Pfam" id="PF00593"/>
    </source>
</evidence>
<dbReference type="Gene3D" id="2.170.130.10">
    <property type="entry name" value="TonB-dependent receptor, plug domain"/>
    <property type="match status" value="1"/>
</dbReference>
<evidence type="ECO:0000256" key="10">
    <source>
        <dbReference type="ARBA" id="ARBA00023136"/>
    </source>
</evidence>
<dbReference type="Gene3D" id="2.60.40.1120">
    <property type="entry name" value="Carboxypeptidase-like, regulatory domain"/>
    <property type="match status" value="1"/>
</dbReference>
<keyword evidence="8" id="KW-0406">Ion transport</keyword>
<dbReference type="InterPro" id="IPR039426">
    <property type="entry name" value="TonB-dep_rcpt-like"/>
</dbReference>
<dbReference type="OrthoDB" id="1453181at2"/>
<evidence type="ECO:0000313" key="17">
    <source>
        <dbReference type="EMBL" id="TGV02328.1"/>
    </source>
</evidence>
<dbReference type="InterPro" id="IPR037066">
    <property type="entry name" value="Plug_dom_sf"/>
</dbReference>
<dbReference type="Gene3D" id="2.40.170.20">
    <property type="entry name" value="TonB-dependent receptor, beta-barrel domain"/>
    <property type="match status" value="1"/>
</dbReference>
<dbReference type="SUPFAM" id="SSF49464">
    <property type="entry name" value="Carboxypeptidase regulatory domain-like"/>
    <property type="match status" value="1"/>
</dbReference>
<dbReference type="InterPro" id="IPR000531">
    <property type="entry name" value="Beta-barrel_TonB"/>
</dbReference>
<dbReference type="InterPro" id="IPR036942">
    <property type="entry name" value="Beta-barrel_TonB_sf"/>
</dbReference>
<keyword evidence="18" id="KW-1185">Reference proteome</keyword>
<dbReference type="GO" id="GO:0015344">
    <property type="term" value="F:siderophore uptake transmembrane transporter activity"/>
    <property type="evidence" value="ECO:0007669"/>
    <property type="project" value="TreeGrafter"/>
</dbReference>
<dbReference type="PANTHER" id="PTHR32552">
    <property type="entry name" value="FERRICHROME IRON RECEPTOR-RELATED"/>
    <property type="match status" value="1"/>
</dbReference>
<evidence type="ECO:0000256" key="2">
    <source>
        <dbReference type="ARBA" id="ARBA00022448"/>
    </source>
</evidence>
<evidence type="ECO:0000256" key="5">
    <source>
        <dbReference type="ARBA" id="ARBA00022692"/>
    </source>
</evidence>
<keyword evidence="9 13" id="KW-0798">TonB box</keyword>
<dbReference type="PROSITE" id="PS01156">
    <property type="entry name" value="TONB_DEPENDENT_REC_2"/>
    <property type="match status" value="1"/>
</dbReference>
<keyword evidence="2 12" id="KW-0813">Transport</keyword>
<feature type="domain" description="TonB-dependent receptor plug" evidence="16">
    <location>
        <begin position="120"/>
        <end position="227"/>
    </location>
</feature>
<gene>
    <name evidence="17" type="ORF">EM932_11325</name>
</gene>
<evidence type="ECO:0000256" key="11">
    <source>
        <dbReference type="ARBA" id="ARBA00023237"/>
    </source>
</evidence>
<evidence type="ECO:0000256" key="7">
    <source>
        <dbReference type="ARBA" id="ARBA00023004"/>
    </source>
</evidence>
<proteinExistence type="inferred from homology"/>